<organism evidence="2 3">
    <name type="scientific">Polaribacter sejongensis</name>
    <dbReference type="NCBI Taxonomy" id="985043"/>
    <lineage>
        <taxon>Bacteria</taxon>
        <taxon>Pseudomonadati</taxon>
        <taxon>Bacteroidota</taxon>
        <taxon>Flavobacteriia</taxon>
        <taxon>Flavobacteriales</taxon>
        <taxon>Flavobacteriaceae</taxon>
    </lineage>
</organism>
<dbReference type="Proteomes" id="UP001228636">
    <property type="component" value="Unassembled WGS sequence"/>
</dbReference>
<protein>
    <recommendedName>
        <fullName evidence="4">Outer membrane protein beta-barrel domain-containing protein</fullName>
    </recommendedName>
</protein>
<dbReference type="RefSeq" id="WP_261973654.1">
    <property type="nucleotide sequence ID" value="NZ_CP103460.1"/>
</dbReference>
<dbReference type="AlphaFoldDB" id="A0AAJ1QVU9"/>
<feature type="signal peptide" evidence="1">
    <location>
        <begin position="1"/>
        <end position="19"/>
    </location>
</feature>
<reference evidence="2 3" key="1">
    <citation type="journal article" date="2014" name="Int. J. Syst. Evol. Microbiol.">
        <title>Complete genome sequence of Corynebacterium casei LMG S-19264T (=DSM 44701T), isolated from a smear-ripened cheese.</title>
        <authorList>
            <consortium name="US DOE Joint Genome Institute (JGI-PGF)"/>
            <person name="Walter F."/>
            <person name="Albersmeier A."/>
            <person name="Kalinowski J."/>
            <person name="Ruckert C."/>
        </authorList>
    </citation>
    <scope>NUCLEOTIDE SEQUENCE [LARGE SCALE GENOMIC DNA]</scope>
    <source>
        <strain evidence="2 3">CECT 8670</strain>
    </source>
</reference>
<proteinExistence type="predicted"/>
<name>A0AAJ1QVU9_9FLAO</name>
<sequence>MIKKFLFLLLATLSFNGVSQTYDLSDFKPKELHNSIRLNYILIDQPNKTYDYGDGSTYTLQPRMGLFGLNYNFPLNDWLYTGAGFHGAVYGDQGGLFTLGVNLGVNTQLYKNLYFDANVHVGGGGGFRSLVDGGGIIYPNVGLQYKNNGYAFGLQYGYVNFFTGIQKGDNISFFVEIPTSLRTASYKHAQKSFTVNDETKDKVWKKPAVKSVQQITFDYLFPIGSSRNDGIGNFNNTTPLTQTLSLLGFEYQRYLNKDTFVYAHVDAMYGGLRAGFMDVFFGIGKNFVETEYVNFFAKAGIGAAGGRIFPEGGLTMYPSVGADVKVTKNFGLGLHGGYHKSVSGTFEAYTAGFSLKYYGLSGGIKDPYTAEKIKYINTQGIQIGVQNQTYFDVAILDRSYKEHDLELIALKVNYDLNHRFYIAGEASFAYLGGAGGYAHGIFGLGVKSNKFLNNNFSLFAEAAAGVAGGGGVDSGEGVLVRPTAGINYHLNDNFSFTASGGQMWSPNGNVNSTNLNIGFTYGLSILNTKK</sequence>
<evidence type="ECO:0000313" key="3">
    <source>
        <dbReference type="Proteomes" id="UP001228636"/>
    </source>
</evidence>
<comment type="caution">
    <text evidence="2">The sequence shown here is derived from an EMBL/GenBank/DDBJ whole genome shotgun (WGS) entry which is preliminary data.</text>
</comment>
<dbReference type="EMBL" id="JAUFQH010000004">
    <property type="protein sequence ID" value="MDN3619075.1"/>
    <property type="molecule type" value="Genomic_DNA"/>
</dbReference>
<evidence type="ECO:0000256" key="1">
    <source>
        <dbReference type="SAM" id="SignalP"/>
    </source>
</evidence>
<accession>A0AAJ1QVU9</accession>
<evidence type="ECO:0008006" key="4">
    <source>
        <dbReference type="Google" id="ProtNLM"/>
    </source>
</evidence>
<keyword evidence="1" id="KW-0732">Signal</keyword>
<feature type="chain" id="PRO_5042543888" description="Outer membrane protein beta-barrel domain-containing protein" evidence="1">
    <location>
        <begin position="20"/>
        <end position="530"/>
    </location>
</feature>
<gene>
    <name evidence="2" type="ORF">QWY81_06340</name>
</gene>
<evidence type="ECO:0000313" key="2">
    <source>
        <dbReference type="EMBL" id="MDN3619075.1"/>
    </source>
</evidence>